<proteinExistence type="predicted"/>
<feature type="compositionally biased region" description="Low complexity" evidence="1">
    <location>
        <begin position="40"/>
        <end position="51"/>
    </location>
</feature>
<evidence type="ECO:0000313" key="3">
    <source>
        <dbReference type="Proteomes" id="UP000199026"/>
    </source>
</evidence>
<gene>
    <name evidence="2" type="ORF">SAMN05444486_101986</name>
</gene>
<name>A0A1H3IC80_9RHOB</name>
<accession>A0A1H3IC80</accession>
<reference evidence="2 3" key="1">
    <citation type="submission" date="2016-10" db="EMBL/GenBank/DDBJ databases">
        <authorList>
            <person name="de Groot N.N."/>
        </authorList>
    </citation>
    <scope>NUCLEOTIDE SEQUENCE [LARGE SCALE GENOMIC DNA]</scope>
    <source>
        <strain evidence="2 3">DSM 24677</strain>
    </source>
</reference>
<dbReference type="STRING" id="576131.SAMN05444486_101986"/>
<evidence type="ECO:0000256" key="1">
    <source>
        <dbReference type="SAM" id="MobiDB-lite"/>
    </source>
</evidence>
<dbReference type="EMBL" id="FNPR01000001">
    <property type="protein sequence ID" value="SDY25227.1"/>
    <property type="molecule type" value="Genomic_DNA"/>
</dbReference>
<sequence>MSLVALLGACALVQVADEPVPAVDAAEDAKTVRPNPRPEALNTTAAPPPSATARTVAQFDTTSADQKKAAVLAAEEKAAKGEGRALGRTVASLGDAAQPGLWIKTPLVSAPATGRVVSAKNGKSVELDLLPLDGPKTAGSQLSLAALRVIDAPLTDLTEVDVFRN</sequence>
<dbReference type="RefSeq" id="WP_245724381.1">
    <property type="nucleotide sequence ID" value="NZ_CALJFH010000011.1"/>
</dbReference>
<dbReference type="Proteomes" id="UP000199026">
    <property type="component" value="Unassembled WGS sequence"/>
</dbReference>
<dbReference type="GeneID" id="78123771"/>
<evidence type="ECO:0000313" key="2">
    <source>
        <dbReference type="EMBL" id="SDY25227.1"/>
    </source>
</evidence>
<feature type="region of interest" description="Disordered" evidence="1">
    <location>
        <begin position="25"/>
        <end position="51"/>
    </location>
</feature>
<keyword evidence="3" id="KW-1185">Reference proteome</keyword>
<protein>
    <submittedName>
        <fullName evidence="2">Uncharacterized protein</fullName>
    </submittedName>
</protein>
<dbReference type="AlphaFoldDB" id="A0A1H3IC80"/>
<organism evidence="2 3">
    <name type="scientific">Lentibacter algarum</name>
    <dbReference type="NCBI Taxonomy" id="576131"/>
    <lineage>
        <taxon>Bacteria</taxon>
        <taxon>Pseudomonadati</taxon>
        <taxon>Pseudomonadota</taxon>
        <taxon>Alphaproteobacteria</taxon>
        <taxon>Rhodobacterales</taxon>
        <taxon>Roseobacteraceae</taxon>
        <taxon>Lentibacter</taxon>
    </lineage>
</organism>